<gene>
    <name evidence="1" type="ORF">MRB53_003583</name>
</gene>
<sequence>MEEIRRAGQAHYDNMSSLEKEMVKQMFASHAANGEGRISRQDVFIQFANSMPTSNIASFFSMIDKDNNGFLDFSEFVTLHYVTHSRPPCNCCKKIVNGLYFCCERCWEMHVRSRVEFQPYELCSECYYGKRFIHEHHEFLDNFMLLRSEANRHSRKKEKVLEAGRFHFKFLTEPELNVARKLFGEMDQDGDCRVHSNEVIDFLISKGMPSTEAQKIFDNMGLMQNSYLTFEDLVAFWYVLVNRPVCDGCSDIIMGSYYTCDACFYAYNDGGDTNTYDLCHGCYSKNGKYDAHREHGIFVDNTALLLHLKDQKVVSLLLLASTEELAEIGSSKAVEIWTGTATAGSIRVRFVRKGMPFKEASRINGLREHGHDADLLPQCGGSFVLQHGQLPPSTWDLPGQLHLASSKKQPKARPCQLRKKSSPETERSSLFLFFAGFGELPIQELGKRGPFLIPFFLFC</sequence>
<protein>
    <submittedName>
        <fullName evidence="1">Uncharacterized protein</fullName>
    </submittedName>
</protein>
<reference evidence="1 2" key="1">
    <citation type="journal article" date="2022" name="Hortic Res">
        <title>A haplotype resolved chromosomal level avocado genome allows analysis of novel avocado genes.</title>
        <authorList>
            <person name="Nath O."/>
            <person name="Fletcher S.J."/>
            <person name="Hayward A."/>
            <person name="Shaw L.M."/>
            <person name="Masouleh A.K."/>
            <person name="Furtado A."/>
            <person name="Henry R.J."/>
            <person name="Mitter N."/>
        </authorList>
    </citation>
    <scope>NUCLEOTIDE SEQUENCE [LARGE SCALE GENOMIC DNA]</scope>
    <source>
        <strain evidence="2">cv. Hass</strain>
    </source>
</reference>
<evidence type="ECO:0000313" key="2">
    <source>
        <dbReference type="Proteomes" id="UP001234297"/>
    </source>
</evidence>
<keyword evidence="2" id="KW-1185">Reference proteome</keyword>
<dbReference type="EMBL" id="CM056809">
    <property type="protein sequence ID" value="KAJ8650560.1"/>
    <property type="molecule type" value="Genomic_DNA"/>
</dbReference>
<organism evidence="1 2">
    <name type="scientific">Persea americana</name>
    <name type="common">Avocado</name>
    <dbReference type="NCBI Taxonomy" id="3435"/>
    <lineage>
        <taxon>Eukaryota</taxon>
        <taxon>Viridiplantae</taxon>
        <taxon>Streptophyta</taxon>
        <taxon>Embryophyta</taxon>
        <taxon>Tracheophyta</taxon>
        <taxon>Spermatophyta</taxon>
        <taxon>Magnoliopsida</taxon>
        <taxon>Magnoliidae</taxon>
        <taxon>Laurales</taxon>
        <taxon>Lauraceae</taxon>
        <taxon>Persea</taxon>
    </lineage>
</organism>
<dbReference type="Proteomes" id="UP001234297">
    <property type="component" value="Chromosome 1"/>
</dbReference>
<proteinExistence type="predicted"/>
<comment type="caution">
    <text evidence="1">The sequence shown here is derived from an EMBL/GenBank/DDBJ whole genome shotgun (WGS) entry which is preliminary data.</text>
</comment>
<accession>A0ACC2MXU1</accession>
<name>A0ACC2MXU1_PERAE</name>
<evidence type="ECO:0000313" key="1">
    <source>
        <dbReference type="EMBL" id="KAJ8650560.1"/>
    </source>
</evidence>